<name>A0A418WL70_9SPHN</name>
<sequence length="167" mass="17784">MTISATARHGFPLLSAGQAQKEVMHNEALLLADFLINPVAEELARDTPPEAPLAGQAWIVGGAPTGAWIDRVDQIACWTVGGWRYVAPFEGMHVWLRGAELWAVRGESAWAQGVARVSEVQVAGMRVLGTRQPMIAEPTGGSVVDDQARGTVTAILIALRAHGLISV</sequence>
<evidence type="ECO:0000313" key="2">
    <source>
        <dbReference type="Proteomes" id="UP000286100"/>
    </source>
</evidence>
<dbReference type="AlphaFoldDB" id="A0A418WL70"/>
<dbReference type="EMBL" id="QYUM01000003">
    <property type="protein sequence ID" value="RJF90794.1"/>
    <property type="molecule type" value="Genomic_DNA"/>
</dbReference>
<protein>
    <submittedName>
        <fullName evidence="1">DUF2793 domain-containing protein</fullName>
    </submittedName>
</protein>
<dbReference type="OrthoDB" id="564699at2"/>
<comment type="caution">
    <text evidence="1">The sequence shown here is derived from an EMBL/GenBank/DDBJ whole genome shotgun (WGS) entry which is preliminary data.</text>
</comment>
<reference evidence="1 2" key="1">
    <citation type="submission" date="2018-09" db="EMBL/GenBank/DDBJ databases">
        <authorList>
            <person name="Zhu H."/>
        </authorList>
    </citation>
    <scope>NUCLEOTIDE SEQUENCE [LARGE SCALE GENOMIC DNA]</scope>
    <source>
        <strain evidence="1 2">K2R01-6</strain>
    </source>
</reference>
<dbReference type="Proteomes" id="UP000286100">
    <property type="component" value="Unassembled WGS sequence"/>
</dbReference>
<dbReference type="RefSeq" id="WP_119762276.1">
    <property type="nucleotide sequence ID" value="NZ_QYUM01000003.1"/>
</dbReference>
<dbReference type="Pfam" id="PF10983">
    <property type="entry name" value="DUF2793"/>
    <property type="match status" value="1"/>
</dbReference>
<organism evidence="1 2">
    <name type="scientific">Sphingomonas cavernae</name>
    <dbReference type="NCBI Taxonomy" id="2320861"/>
    <lineage>
        <taxon>Bacteria</taxon>
        <taxon>Pseudomonadati</taxon>
        <taxon>Pseudomonadota</taxon>
        <taxon>Alphaproteobacteria</taxon>
        <taxon>Sphingomonadales</taxon>
        <taxon>Sphingomonadaceae</taxon>
        <taxon>Sphingomonas</taxon>
    </lineage>
</organism>
<dbReference type="InterPro" id="IPR021251">
    <property type="entry name" value="DUF2793"/>
</dbReference>
<proteinExistence type="predicted"/>
<gene>
    <name evidence="1" type="ORF">D3876_11415</name>
</gene>
<accession>A0A418WL70</accession>
<evidence type="ECO:0000313" key="1">
    <source>
        <dbReference type="EMBL" id="RJF90794.1"/>
    </source>
</evidence>
<keyword evidence="2" id="KW-1185">Reference proteome</keyword>